<evidence type="ECO:0000313" key="11">
    <source>
        <dbReference type="EMBL" id="KAL3727105.1"/>
    </source>
</evidence>
<dbReference type="GO" id="GO:0006730">
    <property type="term" value="P:one-carbon metabolic process"/>
    <property type="evidence" value="ECO:0007669"/>
    <property type="project" value="UniProtKB-KW"/>
</dbReference>
<evidence type="ECO:0000256" key="8">
    <source>
        <dbReference type="ARBA" id="ARBA00080902"/>
    </source>
</evidence>
<comment type="cofactor">
    <cofactor evidence="9">
        <name>NAD(+)</name>
        <dbReference type="ChEBI" id="CHEBI:57540"/>
    </cofactor>
    <text evidence="9">Binds 1 NAD(+) per subunit.</text>
</comment>
<comment type="pathway">
    <text evidence="1">Amino-acid biosynthesis; L-homocysteine biosynthesis; L-homocysteine from S-adenosyl-L-homocysteine: step 1/1.</text>
</comment>
<dbReference type="FunFam" id="3.40.50.720:FF:000004">
    <property type="entry name" value="Adenosylhomocysteinase"/>
    <property type="match status" value="1"/>
</dbReference>
<dbReference type="GO" id="GO:0004013">
    <property type="term" value="F:adenosylhomocysteinase activity"/>
    <property type="evidence" value="ECO:0007669"/>
    <property type="project" value="UniProtKB-EC"/>
</dbReference>
<feature type="binding site" evidence="9">
    <location>
        <position position="292"/>
    </location>
    <ligand>
        <name>NAD(+)</name>
        <dbReference type="ChEBI" id="CHEBI:57540"/>
    </ligand>
</feature>
<comment type="similarity">
    <text evidence="2">Belongs to the adenosylhomocysteinase family.</text>
</comment>
<dbReference type="InterPro" id="IPR020082">
    <property type="entry name" value="S-Ado-L-homoCys_hydrolase_CS"/>
</dbReference>
<dbReference type="PROSITE" id="PS00738">
    <property type="entry name" value="ADOHCYASE_1"/>
    <property type="match status" value="1"/>
</dbReference>
<feature type="domain" description="S-adenosyl-L-homocysteine hydrolase NAD binding" evidence="10">
    <location>
        <begin position="240"/>
        <end position="404"/>
    </location>
</feature>
<organism evidence="11 12">
    <name type="scientific">Eucalyptus globulus</name>
    <name type="common">Tasmanian blue gum</name>
    <dbReference type="NCBI Taxonomy" id="34317"/>
    <lineage>
        <taxon>Eukaryota</taxon>
        <taxon>Viridiplantae</taxon>
        <taxon>Streptophyta</taxon>
        <taxon>Embryophyta</taxon>
        <taxon>Tracheophyta</taxon>
        <taxon>Spermatophyta</taxon>
        <taxon>Magnoliopsida</taxon>
        <taxon>eudicotyledons</taxon>
        <taxon>Gunneridae</taxon>
        <taxon>Pentapetalae</taxon>
        <taxon>rosids</taxon>
        <taxon>malvids</taxon>
        <taxon>Myrtales</taxon>
        <taxon>Myrtaceae</taxon>
        <taxon>Myrtoideae</taxon>
        <taxon>Eucalypteae</taxon>
        <taxon>Eucalyptus</taxon>
    </lineage>
</organism>
<evidence type="ECO:0000256" key="4">
    <source>
        <dbReference type="ARBA" id="ARBA00022801"/>
    </source>
</evidence>
<comment type="catalytic activity">
    <reaction evidence="7">
        <text>S-adenosyl-L-homocysteine + H2O = L-homocysteine + adenosine</text>
        <dbReference type="Rhea" id="RHEA:21708"/>
        <dbReference type="ChEBI" id="CHEBI:15377"/>
        <dbReference type="ChEBI" id="CHEBI:16335"/>
        <dbReference type="ChEBI" id="CHEBI:57856"/>
        <dbReference type="ChEBI" id="CHEBI:58199"/>
        <dbReference type="EC" id="3.13.2.1"/>
    </reaction>
</comment>
<keyword evidence="4" id="KW-0378">Hydrolase</keyword>
<keyword evidence="3" id="KW-0554">One-carbon metabolism</keyword>
<dbReference type="Proteomes" id="UP001634007">
    <property type="component" value="Unassembled WGS sequence"/>
</dbReference>
<gene>
    <name evidence="11" type="ORF">ACJRO7_031929</name>
</gene>
<feature type="binding site" evidence="9">
    <location>
        <position position="398"/>
    </location>
    <ligand>
        <name>NAD(+)</name>
        <dbReference type="ChEBI" id="CHEBI:57540"/>
    </ligand>
</feature>
<dbReference type="CDD" id="cd00401">
    <property type="entry name" value="SAHH"/>
    <property type="match status" value="1"/>
</dbReference>
<dbReference type="EMBL" id="JBJKBG010000008">
    <property type="protein sequence ID" value="KAL3727105.1"/>
    <property type="molecule type" value="Genomic_DNA"/>
</dbReference>
<dbReference type="EC" id="3.13.2.1" evidence="6"/>
<dbReference type="SUPFAM" id="SSF52283">
    <property type="entry name" value="Formate/glycerate dehydrogenase catalytic domain-like"/>
    <property type="match status" value="2"/>
</dbReference>
<evidence type="ECO:0000259" key="10">
    <source>
        <dbReference type="SMART" id="SM00997"/>
    </source>
</evidence>
<dbReference type="Pfam" id="PF05221">
    <property type="entry name" value="AdoHcyase"/>
    <property type="match status" value="1"/>
</dbReference>
<dbReference type="SMART" id="SM00996">
    <property type="entry name" value="AdoHcyase"/>
    <property type="match status" value="1"/>
</dbReference>
<dbReference type="PIRSF" id="PIRSF001109">
    <property type="entry name" value="Ad_hcy_hydrolase"/>
    <property type="match status" value="1"/>
</dbReference>
<keyword evidence="5 9" id="KW-0520">NAD</keyword>
<keyword evidence="12" id="KW-1185">Reference proteome</keyword>
<dbReference type="Gene3D" id="3.40.50.720">
    <property type="entry name" value="NAD(P)-binding Rossmann-like Domain"/>
    <property type="match status" value="1"/>
</dbReference>
<feature type="binding site" evidence="9">
    <location>
        <position position="405"/>
    </location>
    <ligand>
        <name>NAD(+)</name>
        <dbReference type="ChEBI" id="CHEBI:57540"/>
    </ligand>
</feature>
<dbReference type="InterPro" id="IPR036291">
    <property type="entry name" value="NAD(P)-bd_dom_sf"/>
</dbReference>
<evidence type="ECO:0000256" key="5">
    <source>
        <dbReference type="ARBA" id="ARBA00023027"/>
    </source>
</evidence>
<dbReference type="AlphaFoldDB" id="A0ABD3JI67"/>
<proteinExistence type="inferred from homology"/>
<evidence type="ECO:0000256" key="2">
    <source>
        <dbReference type="ARBA" id="ARBA00007122"/>
    </source>
</evidence>
<dbReference type="SUPFAM" id="SSF51735">
    <property type="entry name" value="NAD(P)-binding Rossmann-fold domains"/>
    <property type="match status" value="1"/>
</dbReference>
<feature type="binding site" evidence="9">
    <location>
        <begin position="206"/>
        <end position="208"/>
    </location>
    <ligand>
        <name>NAD(+)</name>
        <dbReference type="ChEBI" id="CHEBI:57540"/>
    </ligand>
</feature>
<evidence type="ECO:0000313" key="12">
    <source>
        <dbReference type="Proteomes" id="UP001634007"/>
    </source>
</evidence>
<dbReference type="Gene3D" id="3.40.50.1480">
    <property type="entry name" value="Adenosylhomocysteinase-like"/>
    <property type="match status" value="1"/>
</dbReference>
<evidence type="ECO:0000256" key="6">
    <source>
        <dbReference type="ARBA" id="ARBA00034527"/>
    </source>
</evidence>
<evidence type="ECO:0000256" key="9">
    <source>
        <dbReference type="PIRSR" id="PIRSR001109-2"/>
    </source>
</evidence>
<accession>A0ABD3JI67</accession>
<dbReference type="Pfam" id="PF00670">
    <property type="entry name" value="AdoHcyase_NAD"/>
    <property type="match status" value="1"/>
</dbReference>
<dbReference type="PANTHER" id="PTHR23420:SF29">
    <property type="entry name" value="ADENOSYLHOMOCYSTEINASE 1"/>
    <property type="match status" value="1"/>
</dbReference>
<dbReference type="InterPro" id="IPR015878">
    <property type="entry name" value="Ado_hCys_hydrolase_NAD-bd"/>
</dbReference>
<reference evidence="11 12" key="1">
    <citation type="submission" date="2024-11" db="EMBL/GenBank/DDBJ databases">
        <title>Chromosome-level genome assembly of Eucalyptus globulus Labill. provides insights into its genome evolution.</title>
        <authorList>
            <person name="Li X."/>
        </authorList>
    </citation>
    <scope>NUCLEOTIDE SEQUENCE [LARGE SCALE GENOMIC DNA]</scope>
    <source>
        <strain evidence="11">CL2024</strain>
        <tissue evidence="11">Fresh tender leaves</tissue>
    </source>
</reference>
<sequence length="470" mass="50975">MALSVERAASRREYKVKDMSQADFGRLQIELAEVQMPALMSFRSVFGPSQPLKGARISGYLHMTPQTAVLIETLTALGAEVRWCSSNAFSTQDHAAAAIARDSAAVFAWKGETLQEYWWCIERALDWGPGSGPDLIVGDGGDAILLILEGIKAEEAYKKTGNLPDPASTNNPELQILLTIIRDGMQTDPKRYHKMKEGLVGVSEATATAVERLYGMQAHGTLLFPVINVNDCVTETKFQNLCGCRPSRPDGLLMAADVEIAGKVAVVCGYGVVGKDRAAALKEAGARVIVTEIDPICALQAVNEGIQVQTLEDVVSEADIFVVTAGSSKGIIMVDHMRKMKNNAIICNVGPFDNAIDMLGLETFPGVKRITFNPQTDRWVFPDTQSGVIVLAEGRLVNLGHATGHPCSVTSSCSFANHAMAQLELWMERDTGKYEKKVYVLPKHLDEKVAALHLGKLGAKLTKPNKEHAD</sequence>
<dbReference type="SMART" id="SM00997">
    <property type="entry name" value="AdoHcyase_NAD"/>
    <property type="match status" value="1"/>
</dbReference>
<name>A0ABD3JI67_EUCGL</name>
<evidence type="ECO:0000256" key="3">
    <source>
        <dbReference type="ARBA" id="ARBA00022563"/>
    </source>
</evidence>
<dbReference type="InterPro" id="IPR042172">
    <property type="entry name" value="Adenosylhomocyst_ase-like_sf"/>
</dbReference>
<evidence type="ECO:0000256" key="1">
    <source>
        <dbReference type="ARBA" id="ARBA00005195"/>
    </source>
</evidence>
<comment type="caution">
    <text evidence="11">The sequence shown here is derived from an EMBL/GenBank/DDBJ whole genome shotgun (WGS) entry which is preliminary data.</text>
</comment>
<protein>
    <recommendedName>
        <fullName evidence="6">adenosylhomocysteinase</fullName>
        <ecNumber evidence="6">3.13.2.1</ecNumber>
    </recommendedName>
    <alternativeName>
        <fullName evidence="8">S-adenosyl-L-homocysteine hydrolase 1</fullName>
    </alternativeName>
</protein>
<evidence type="ECO:0000256" key="7">
    <source>
        <dbReference type="ARBA" id="ARBA00048858"/>
    </source>
</evidence>
<dbReference type="PANTHER" id="PTHR23420">
    <property type="entry name" value="ADENOSYLHOMOCYSTEINASE"/>
    <property type="match status" value="1"/>
</dbReference>
<dbReference type="InterPro" id="IPR000043">
    <property type="entry name" value="Adenosylhomocysteinase-like"/>
</dbReference>